<feature type="region of interest" description="Disordered" evidence="1">
    <location>
        <begin position="270"/>
        <end position="289"/>
    </location>
</feature>
<evidence type="ECO:0000313" key="4">
    <source>
        <dbReference type="EMBL" id="WEG07769.1"/>
    </source>
</evidence>
<evidence type="ECO:0000259" key="3">
    <source>
        <dbReference type="PROSITE" id="PS51781"/>
    </source>
</evidence>
<dbReference type="Gene3D" id="2.30.30.40">
    <property type="entry name" value="SH3 Domains"/>
    <property type="match status" value="3"/>
</dbReference>
<feature type="signal peptide" evidence="2">
    <location>
        <begin position="1"/>
        <end position="27"/>
    </location>
</feature>
<evidence type="ECO:0000256" key="2">
    <source>
        <dbReference type="SAM" id="SignalP"/>
    </source>
</evidence>
<feature type="chain" id="PRO_5047155678" evidence="2">
    <location>
        <begin position="28"/>
        <end position="433"/>
    </location>
</feature>
<sequence length="433" mass="44511">MLPSRSVLAAVTTAVALVISLAGPVTAASAAPHAVSAAEAAPPQATVFRTPLKAESYTVSSFYGGRCMPLPGASTFHLGVDLAAPEGRPIYAVAAGVVVATVDGTSSRAGYVKLRHRIGTVTYTSIYYHIWKSTTRVKVGQLVSAGQRISEVGASGGVTGSHLHLEIWKGEPGSAVSLDPVPFMKAHGVDLYGGATAIYASKPPATCTYYTTTAVNFRTGPSTAYSSIRTLPIGTSVVHVPGQSTAGFLPVKAGSTSGWISSSYLSPNKPVVPKPTPEPAGSAGGTAKPATSYKTTAALNLRASASLSGKVVLVIPRGASVGAVKANKGTWRKITYKKKTGWVSSAYLTTASSTAKPAAKPATTPATPVKKATTYKTTAALNLRKAASMSGTRVLVIPRGANVGAVKATQGVWRKVAYKGKTGWVHSAYLAKR</sequence>
<dbReference type="EMBL" id="CP119108">
    <property type="protein sequence ID" value="WEG07769.1"/>
    <property type="molecule type" value="Genomic_DNA"/>
</dbReference>
<dbReference type="PANTHER" id="PTHR21666">
    <property type="entry name" value="PEPTIDASE-RELATED"/>
    <property type="match status" value="1"/>
</dbReference>
<dbReference type="InterPro" id="IPR003646">
    <property type="entry name" value="SH3-like_bac-type"/>
</dbReference>
<dbReference type="RefSeq" id="WP_275277108.1">
    <property type="nucleotide sequence ID" value="NZ_CP119108.1"/>
</dbReference>
<keyword evidence="5" id="KW-1185">Reference proteome</keyword>
<dbReference type="Pfam" id="PF08239">
    <property type="entry name" value="SH3_3"/>
    <property type="match status" value="3"/>
</dbReference>
<dbReference type="InterPro" id="IPR050570">
    <property type="entry name" value="Cell_wall_metabolism_enzyme"/>
</dbReference>
<dbReference type="CDD" id="cd12797">
    <property type="entry name" value="M23_peptidase"/>
    <property type="match status" value="1"/>
</dbReference>
<dbReference type="InterPro" id="IPR016047">
    <property type="entry name" value="M23ase_b-sheet_dom"/>
</dbReference>
<dbReference type="InterPro" id="IPR011055">
    <property type="entry name" value="Dup_hybrid_motif"/>
</dbReference>
<dbReference type="Proteomes" id="UP001214553">
    <property type="component" value="Chromosome"/>
</dbReference>
<dbReference type="PROSITE" id="PS51781">
    <property type="entry name" value="SH3B"/>
    <property type="match status" value="1"/>
</dbReference>
<keyword evidence="2" id="KW-0732">Signal</keyword>
<protein>
    <submittedName>
        <fullName evidence="4">SH3 domain-containing protein</fullName>
    </submittedName>
</protein>
<name>A0ABY8BUC9_9MICO</name>
<dbReference type="SUPFAM" id="SSF51261">
    <property type="entry name" value="Duplicated hybrid motif"/>
    <property type="match status" value="1"/>
</dbReference>
<accession>A0ABY8BUC9</accession>
<dbReference type="Gene3D" id="2.70.70.10">
    <property type="entry name" value="Glucose Permease (Domain IIA)"/>
    <property type="match status" value="1"/>
</dbReference>
<reference evidence="4 5" key="1">
    <citation type="submission" date="2023-03" db="EMBL/GenBank/DDBJ databases">
        <title>Genome sequence of Microbacterium sp. KACC 23027.</title>
        <authorList>
            <person name="Kim S."/>
            <person name="Heo J."/>
            <person name="Kwon S.-W."/>
        </authorList>
    </citation>
    <scope>NUCLEOTIDE SEQUENCE [LARGE SCALE GENOMIC DNA]</scope>
    <source>
        <strain evidence="4 5">KACC 23027</strain>
    </source>
</reference>
<dbReference type="PANTHER" id="PTHR21666:SF270">
    <property type="entry name" value="MUREIN HYDROLASE ACTIVATOR ENVC"/>
    <property type="match status" value="1"/>
</dbReference>
<gene>
    <name evidence="4" type="ORF">PU630_10975</name>
</gene>
<evidence type="ECO:0000256" key="1">
    <source>
        <dbReference type="SAM" id="MobiDB-lite"/>
    </source>
</evidence>
<evidence type="ECO:0000313" key="5">
    <source>
        <dbReference type="Proteomes" id="UP001214553"/>
    </source>
</evidence>
<dbReference type="SMART" id="SM00287">
    <property type="entry name" value="SH3b"/>
    <property type="match status" value="3"/>
</dbReference>
<feature type="domain" description="SH3b" evidence="3">
    <location>
        <begin position="289"/>
        <end position="352"/>
    </location>
</feature>
<organism evidence="4 5">
    <name type="scientific">Microbacterium horticulturae</name>
    <dbReference type="NCBI Taxonomy" id="3028316"/>
    <lineage>
        <taxon>Bacteria</taxon>
        <taxon>Bacillati</taxon>
        <taxon>Actinomycetota</taxon>
        <taxon>Actinomycetes</taxon>
        <taxon>Micrococcales</taxon>
        <taxon>Microbacteriaceae</taxon>
        <taxon>Microbacterium</taxon>
    </lineage>
</organism>
<proteinExistence type="predicted"/>
<dbReference type="Pfam" id="PF01551">
    <property type="entry name" value="Peptidase_M23"/>
    <property type="match status" value="1"/>
</dbReference>